<evidence type="ECO:0000256" key="2">
    <source>
        <dbReference type="ARBA" id="ARBA00011123"/>
    </source>
</evidence>
<dbReference type="EC" id="6.3.5.-" evidence="10"/>
<comment type="function">
    <text evidence="10">Allows the formation of correctly charged Gln-tRNA(Gln) through the transamidation of misacylated Glu-tRNA(Gln) in the mitochondria. The reaction takes place in the presence of glutamine and ATP through an activated gamma-phospho-Glu-tRNA(Gln).</text>
</comment>
<dbReference type="InterPro" id="IPR014746">
    <property type="entry name" value="Gln_synth/guanido_kin_cat_dom"/>
</dbReference>
<dbReference type="GO" id="GO:0070681">
    <property type="term" value="P:glutaminyl-tRNAGln biosynthesis via transamidation"/>
    <property type="evidence" value="ECO:0007669"/>
    <property type="project" value="UniProtKB-UniRule"/>
</dbReference>
<evidence type="ECO:0000313" key="12">
    <source>
        <dbReference type="EMBL" id="KAL0488670.1"/>
    </source>
</evidence>
<comment type="function">
    <text evidence="7">Allows the formation of correctly charged Asn-tRNA(Asn) or Gln-tRNA(Gln) through the transamidation of misacylated Asp-tRNA(Asn) or Glu-tRNA(Gln) in organisms which lack either or both of asparaginyl-tRNA or glutaminyl-tRNA synthetases. The reaction takes place in the presence of glutamine and ATP through an activated phospho-Asp-tRNA(Asn) or phospho-Glu-tRNA(Gln).</text>
</comment>
<dbReference type="EMBL" id="JAOPGA020001460">
    <property type="protein sequence ID" value="KAL0488670.1"/>
    <property type="molecule type" value="Genomic_DNA"/>
</dbReference>
<dbReference type="Proteomes" id="UP001431209">
    <property type="component" value="Unassembled WGS sequence"/>
</dbReference>
<evidence type="ECO:0000256" key="10">
    <source>
        <dbReference type="HAMAP-Rule" id="MF_03147"/>
    </source>
</evidence>
<dbReference type="Gene3D" id="1.10.150.380">
    <property type="entry name" value="GatB domain, N-terminal subdomain"/>
    <property type="match status" value="1"/>
</dbReference>
<dbReference type="InterPro" id="IPR023168">
    <property type="entry name" value="GatB_Yqey_C_2"/>
</dbReference>
<dbReference type="PANTHER" id="PTHR11659">
    <property type="entry name" value="GLUTAMYL-TRNA GLN AMIDOTRANSFERASE SUBUNIT B MITOCHONDRIAL AND PROKARYOTIC PET112-RELATED"/>
    <property type="match status" value="1"/>
</dbReference>
<sequence>MLGKVFHFNHQQIRRRAFHVHTVFKQEPQLSRKDKRRLIAKEQESKYQIVVDEKALKGYIPVIGLEVHAQITTNSKLFSGSSTKFNIQRPNDHVSLMDVAAPGTLPVINKACVEQAIKTSLALSGQVQLVSQFDRKHYFYPDLPHAYQITQQFKPIMRDGHLLILIGQDQYKPIRIQRLQIEMDSGKSIHEHDHINSLIDLNRAGIALMEIVSHPDIANSSEAASYLKKLQYLLRHLGTCDGNMEEGSLRCDVNISVHKPGQPYGTRCEVKNLASIVSVSKTIDYEILRQIELIESGGNVLQETRLFDQKLNKTIVLRSKEDAPDYRFFPEPDLPPLVVKQEFIDQLKSCLPESPDEIVKRLQNKYNLQAEDAQLVLHMDAVDLFENTMSQPGDDNRNAKSVVNWITSELMGLLNKDGLSFAESPLSVQQIASLVDAVGSEQVSGRIGKQITQIMYDESMQQDKKQRLALQIADEKGWKQINDVQYLSDICEKVVQEGQEQVKKVHANRRVLGSLIGKVMEITGGMANPEKVTKIMQEKCGLQ</sequence>
<evidence type="ECO:0000256" key="7">
    <source>
        <dbReference type="ARBA" id="ARBA00024799"/>
    </source>
</evidence>
<evidence type="ECO:0000256" key="3">
    <source>
        <dbReference type="ARBA" id="ARBA00022598"/>
    </source>
</evidence>
<evidence type="ECO:0000256" key="9">
    <source>
        <dbReference type="ARBA" id="ARBA00047913"/>
    </source>
</evidence>
<dbReference type="Pfam" id="PF02637">
    <property type="entry name" value="GatB_Yqey"/>
    <property type="match status" value="1"/>
</dbReference>
<evidence type="ECO:0000256" key="5">
    <source>
        <dbReference type="ARBA" id="ARBA00022840"/>
    </source>
</evidence>
<dbReference type="Gene3D" id="1.10.10.410">
    <property type="match status" value="1"/>
</dbReference>
<dbReference type="NCBIfam" id="NF004014">
    <property type="entry name" value="PRK05477.1-4"/>
    <property type="match status" value="1"/>
</dbReference>
<reference evidence="12 13" key="1">
    <citation type="submission" date="2024-03" db="EMBL/GenBank/DDBJ databases">
        <title>The Acrasis kona genome and developmental transcriptomes reveal deep origins of eukaryotic multicellular pathways.</title>
        <authorList>
            <person name="Sheikh S."/>
            <person name="Fu C.-J."/>
            <person name="Brown M.W."/>
            <person name="Baldauf S.L."/>
        </authorList>
    </citation>
    <scope>NUCLEOTIDE SEQUENCE [LARGE SCALE GENOMIC DNA]</scope>
    <source>
        <strain evidence="12 13">ATCC MYA-3509</strain>
    </source>
</reference>
<name>A0AAW2ZIR5_9EUKA</name>
<dbReference type="InterPro" id="IPR017958">
    <property type="entry name" value="Gln-tRNA_amidoTrfase_suB_CS"/>
</dbReference>
<dbReference type="NCBIfam" id="TIGR00133">
    <property type="entry name" value="gatB"/>
    <property type="match status" value="1"/>
</dbReference>
<dbReference type="InterPro" id="IPR042114">
    <property type="entry name" value="GatB_C_1"/>
</dbReference>
<dbReference type="PROSITE" id="PS01234">
    <property type="entry name" value="GATB"/>
    <property type="match status" value="1"/>
</dbReference>
<dbReference type="InterPro" id="IPR006075">
    <property type="entry name" value="Asn/Gln-tRNA_Trfase_suB/E_cat"/>
</dbReference>
<dbReference type="GO" id="GO:0032543">
    <property type="term" value="P:mitochondrial translation"/>
    <property type="evidence" value="ECO:0007669"/>
    <property type="project" value="UniProtKB-UniRule"/>
</dbReference>
<keyword evidence="3 10" id="KW-0436">Ligase</keyword>
<dbReference type="InterPro" id="IPR004413">
    <property type="entry name" value="GatB"/>
</dbReference>
<keyword evidence="13" id="KW-1185">Reference proteome</keyword>
<dbReference type="Pfam" id="PF02934">
    <property type="entry name" value="GatB_N"/>
    <property type="match status" value="1"/>
</dbReference>
<dbReference type="GO" id="GO:0030956">
    <property type="term" value="C:glutamyl-tRNA(Gln) amidotransferase complex"/>
    <property type="evidence" value="ECO:0007669"/>
    <property type="project" value="UniProtKB-UniRule"/>
</dbReference>
<evidence type="ECO:0000256" key="4">
    <source>
        <dbReference type="ARBA" id="ARBA00022741"/>
    </source>
</evidence>
<dbReference type="AlphaFoldDB" id="A0AAW2ZIR5"/>
<accession>A0AAW2ZIR5</accession>
<proteinExistence type="inferred from homology"/>
<comment type="subcellular location">
    <subcellularLocation>
        <location evidence="10">Mitochondrion</location>
    </subcellularLocation>
</comment>
<dbReference type="SUPFAM" id="SSF89095">
    <property type="entry name" value="GatB/YqeY motif"/>
    <property type="match status" value="1"/>
</dbReference>
<protein>
    <recommendedName>
        <fullName evidence="10">Glutamyl-tRNA(Gln) amidotransferase subunit B, mitochondrial</fullName>
        <shortName evidence="10">Glu-AdT subunit B</shortName>
        <ecNumber evidence="10">6.3.5.-</ecNumber>
    </recommendedName>
</protein>
<evidence type="ECO:0000256" key="1">
    <source>
        <dbReference type="ARBA" id="ARBA00005306"/>
    </source>
</evidence>
<keyword evidence="10" id="KW-0496">Mitochondrion</keyword>
<feature type="domain" description="Asn/Gln amidotransferase" evidence="11">
    <location>
        <begin position="383"/>
        <end position="540"/>
    </location>
</feature>
<keyword evidence="6 10" id="KW-0648">Protein biosynthesis</keyword>
<gene>
    <name evidence="12" type="ORF">AKO1_008823</name>
</gene>
<evidence type="ECO:0000313" key="13">
    <source>
        <dbReference type="Proteomes" id="UP001431209"/>
    </source>
</evidence>
<keyword evidence="4 10" id="KW-0547">Nucleotide-binding</keyword>
<organism evidence="12 13">
    <name type="scientific">Acrasis kona</name>
    <dbReference type="NCBI Taxonomy" id="1008807"/>
    <lineage>
        <taxon>Eukaryota</taxon>
        <taxon>Discoba</taxon>
        <taxon>Heterolobosea</taxon>
        <taxon>Tetramitia</taxon>
        <taxon>Eutetramitia</taxon>
        <taxon>Acrasidae</taxon>
        <taxon>Acrasis</taxon>
    </lineage>
</organism>
<dbReference type="InterPro" id="IPR018027">
    <property type="entry name" value="Asn/Gln_amidotransferase"/>
</dbReference>
<evidence type="ECO:0000256" key="8">
    <source>
        <dbReference type="ARBA" id="ARBA00047380"/>
    </source>
</evidence>
<comment type="similarity">
    <text evidence="1 10">Belongs to the GatB/GatE family. GatB subfamily.</text>
</comment>
<comment type="subunit">
    <text evidence="10">Subunit of the heterotrimeric GatCAB amidotransferase (AdT) complex, composed of A, B and C subunits.</text>
</comment>
<comment type="catalytic activity">
    <reaction evidence="9 10">
        <text>L-glutamyl-tRNA(Gln) + L-glutamine + ATP + H2O = L-glutaminyl-tRNA(Gln) + L-glutamate + ADP + phosphate + H(+)</text>
        <dbReference type="Rhea" id="RHEA:17521"/>
        <dbReference type="Rhea" id="RHEA-COMP:9681"/>
        <dbReference type="Rhea" id="RHEA-COMP:9684"/>
        <dbReference type="ChEBI" id="CHEBI:15377"/>
        <dbReference type="ChEBI" id="CHEBI:15378"/>
        <dbReference type="ChEBI" id="CHEBI:29985"/>
        <dbReference type="ChEBI" id="CHEBI:30616"/>
        <dbReference type="ChEBI" id="CHEBI:43474"/>
        <dbReference type="ChEBI" id="CHEBI:58359"/>
        <dbReference type="ChEBI" id="CHEBI:78520"/>
        <dbReference type="ChEBI" id="CHEBI:78521"/>
        <dbReference type="ChEBI" id="CHEBI:456216"/>
    </reaction>
</comment>
<dbReference type="GO" id="GO:0050567">
    <property type="term" value="F:glutaminyl-tRNA synthase (glutamine-hydrolyzing) activity"/>
    <property type="evidence" value="ECO:0007669"/>
    <property type="project" value="UniProtKB-UniRule"/>
</dbReference>
<dbReference type="InterPro" id="IPR003789">
    <property type="entry name" value="Asn/Gln_tRNA_amidoTrase-B-like"/>
</dbReference>
<comment type="catalytic activity">
    <reaction evidence="8">
        <text>L-aspartyl-tRNA(Asn) + L-glutamine + ATP + H2O = L-asparaginyl-tRNA(Asn) + L-glutamate + ADP + phosphate + 2 H(+)</text>
        <dbReference type="Rhea" id="RHEA:14513"/>
        <dbReference type="Rhea" id="RHEA-COMP:9674"/>
        <dbReference type="Rhea" id="RHEA-COMP:9677"/>
        <dbReference type="ChEBI" id="CHEBI:15377"/>
        <dbReference type="ChEBI" id="CHEBI:15378"/>
        <dbReference type="ChEBI" id="CHEBI:29985"/>
        <dbReference type="ChEBI" id="CHEBI:30616"/>
        <dbReference type="ChEBI" id="CHEBI:43474"/>
        <dbReference type="ChEBI" id="CHEBI:58359"/>
        <dbReference type="ChEBI" id="CHEBI:78515"/>
        <dbReference type="ChEBI" id="CHEBI:78516"/>
        <dbReference type="ChEBI" id="CHEBI:456216"/>
    </reaction>
</comment>
<dbReference type="GO" id="GO:0005524">
    <property type="term" value="F:ATP binding"/>
    <property type="evidence" value="ECO:0007669"/>
    <property type="project" value="UniProtKB-KW"/>
</dbReference>
<evidence type="ECO:0000259" key="11">
    <source>
        <dbReference type="SMART" id="SM00845"/>
    </source>
</evidence>
<comment type="caution">
    <text evidence="12">The sequence shown here is derived from an EMBL/GenBank/DDBJ whole genome shotgun (WGS) entry which is preliminary data.</text>
</comment>
<comment type="subunit">
    <text evidence="2">Heterotrimer of A, B and C subunits.</text>
</comment>
<dbReference type="PANTHER" id="PTHR11659:SF0">
    <property type="entry name" value="GLUTAMYL-TRNA(GLN) AMIDOTRANSFERASE SUBUNIT B, MITOCHONDRIAL"/>
    <property type="match status" value="1"/>
</dbReference>
<dbReference type="GO" id="GO:0005739">
    <property type="term" value="C:mitochondrion"/>
    <property type="evidence" value="ECO:0007669"/>
    <property type="project" value="UniProtKB-SubCell"/>
</dbReference>
<evidence type="ECO:0000256" key="6">
    <source>
        <dbReference type="ARBA" id="ARBA00022917"/>
    </source>
</evidence>
<dbReference type="SUPFAM" id="SSF55931">
    <property type="entry name" value="Glutamine synthetase/guanido kinase"/>
    <property type="match status" value="1"/>
</dbReference>
<dbReference type="SMART" id="SM00845">
    <property type="entry name" value="GatB_Yqey"/>
    <property type="match status" value="1"/>
</dbReference>
<keyword evidence="5 10" id="KW-0067">ATP-binding</keyword>
<dbReference type="HAMAP" id="MF_00121">
    <property type="entry name" value="GatB"/>
    <property type="match status" value="1"/>
</dbReference>
<dbReference type="NCBIfam" id="NF004012">
    <property type="entry name" value="PRK05477.1-2"/>
    <property type="match status" value="1"/>
</dbReference>
<dbReference type="InterPro" id="IPR017959">
    <property type="entry name" value="Asn/Gln-tRNA_amidoTrfase_suB/E"/>
</dbReference>